<dbReference type="Proteomes" id="UP000257143">
    <property type="component" value="Unassembled WGS sequence"/>
</dbReference>
<feature type="compositionally biased region" description="Basic and acidic residues" evidence="1">
    <location>
        <begin position="8"/>
        <end position="20"/>
    </location>
</feature>
<dbReference type="EMBL" id="PIOC01000001">
    <property type="protein sequence ID" value="RDW22238.1"/>
    <property type="molecule type" value="Genomic_DNA"/>
</dbReference>
<protein>
    <submittedName>
        <fullName evidence="3">DNA-directed RNA polymerase subunit beta</fullName>
    </submittedName>
</protein>
<dbReference type="OrthoDB" id="2300232at2"/>
<accession>A0A3D8Q353</accession>
<gene>
    <name evidence="3" type="ORF">CWR48_00590</name>
</gene>
<keyword evidence="3" id="KW-0240">DNA-directed RNA polymerase</keyword>
<dbReference type="Pfam" id="PF11772">
    <property type="entry name" value="EpuA"/>
    <property type="match status" value="1"/>
</dbReference>
<dbReference type="InterPro" id="IPR024596">
    <property type="entry name" value="RNApol_su_b/EpuA"/>
</dbReference>
<keyword evidence="4" id="KW-1185">Reference proteome</keyword>
<sequence length="117" mass="13468">MSNQSDRTVADKQSRKEYKQSKKNSPTKRVESNAQTTEKQSRKQQKQEKEIEIRNNKKPRLRIFPIWLRIIIVLILAAAALVLGLMIGYGILGDGVPTDVLKKETWQHIIDIVTKVE</sequence>
<organism evidence="3 4">
    <name type="scientific">Oceanobacillus arenosus</name>
    <dbReference type="NCBI Taxonomy" id="1229153"/>
    <lineage>
        <taxon>Bacteria</taxon>
        <taxon>Bacillati</taxon>
        <taxon>Bacillota</taxon>
        <taxon>Bacilli</taxon>
        <taxon>Bacillales</taxon>
        <taxon>Bacillaceae</taxon>
        <taxon>Oceanobacillus</taxon>
    </lineage>
</organism>
<dbReference type="AlphaFoldDB" id="A0A3D8Q353"/>
<dbReference type="GO" id="GO:0000428">
    <property type="term" value="C:DNA-directed RNA polymerase complex"/>
    <property type="evidence" value="ECO:0007669"/>
    <property type="project" value="UniProtKB-KW"/>
</dbReference>
<feature type="compositionally biased region" description="Basic and acidic residues" evidence="1">
    <location>
        <begin position="39"/>
        <end position="54"/>
    </location>
</feature>
<evidence type="ECO:0000313" key="3">
    <source>
        <dbReference type="EMBL" id="RDW22238.1"/>
    </source>
</evidence>
<comment type="caution">
    <text evidence="3">The sequence shown here is derived from an EMBL/GenBank/DDBJ whole genome shotgun (WGS) entry which is preliminary data.</text>
</comment>
<name>A0A3D8Q353_9BACI</name>
<evidence type="ECO:0000256" key="1">
    <source>
        <dbReference type="SAM" id="MobiDB-lite"/>
    </source>
</evidence>
<keyword evidence="2" id="KW-1133">Transmembrane helix</keyword>
<keyword evidence="2" id="KW-0812">Transmembrane</keyword>
<keyword evidence="3" id="KW-0804">Transcription</keyword>
<evidence type="ECO:0000256" key="2">
    <source>
        <dbReference type="SAM" id="Phobius"/>
    </source>
</evidence>
<keyword evidence="2" id="KW-0472">Membrane</keyword>
<dbReference type="RefSeq" id="WP_115771097.1">
    <property type="nucleotide sequence ID" value="NZ_PIOC01000001.1"/>
</dbReference>
<proteinExistence type="predicted"/>
<feature type="transmembrane region" description="Helical" evidence="2">
    <location>
        <begin position="66"/>
        <end position="92"/>
    </location>
</feature>
<feature type="region of interest" description="Disordered" evidence="1">
    <location>
        <begin position="1"/>
        <end position="54"/>
    </location>
</feature>
<reference evidence="4" key="1">
    <citation type="submission" date="2017-11" db="EMBL/GenBank/DDBJ databases">
        <authorList>
            <person name="Zhu W."/>
        </authorList>
    </citation>
    <scope>NUCLEOTIDE SEQUENCE [LARGE SCALE GENOMIC DNA]</scope>
    <source>
        <strain evidence="4">CAU 1183</strain>
    </source>
</reference>
<evidence type="ECO:0000313" key="4">
    <source>
        <dbReference type="Proteomes" id="UP000257143"/>
    </source>
</evidence>